<feature type="transmembrane region" description="Helical" evidence="6">
    <location>
        <begin position="230"/>
        <end position="248"/>
    </location>
</feature>
<sequence length="378" mass="42748">MTKAFAESRPNDIWTHFPSFIGGANQTTTALQRLHQFRGHWRSIALEIRSLKQPTHTAVTGAAEFAGTGLYNSLQSQCLTASGSPPPSKWFVPKKPLEKSVDFAYATRGQASTTYALRIIYGPGATEEIIKMCPNVVFPCRLFKDKAVLDQVPSVFCLLGGCLLVIQLIKFLLLTRRPANLGLKWNKDCLRIMQAKSHAEIHRQMLRLNIQKRPDEINYSLVEMLERLDFYLLWLVFFIGVISVAAVTDTHKHFGQKYISDDRFIHLVMVISLILNSLGRILWGMLVDKLSFKVTSFLFCFLFVCFILWMPQYQLNGLRLSWPFLHFWRIRVGTMATLHSAEAVGLGQPDSMTALVPPSCGMAARHRKGATAERLSSQ</sequence>
<dbReference type="Proteomes" id="UP000054324">
    <property type="component" value="Unassembled WGS sequence"/>
</dbReference>
<dbReference type="OrthoDB" id="410267at2759"/>
<dbReference type="PANTHER" id="PTHR43385:SF1">
    <property type="entry name" value="RIBOFLAVIN TRANSPORTER RIBJ"/>
    <property type="match status" value="1"/>
</dbReference>
<evidence type="ECO:0000256" key="5">
    <source>
        <dbReference type="ARBA" id="ARBA00023136"/>
    </source>
</evidence>
<dbReference type="SUPFAM" id="SSF103473">
    <property type="entry name" value="MFS general substrate transporter"/>
    <property type="match status" value="1"/>
</dbReference>
<dbReference type="PANTHER" id="PTHR43385">
    <property type="entry name" value="RIBOFLAVIN TRANSPORTER RIBJ"/>
    <property type="match status" value="1"/>
</dbReference>
<evidence type="ECO:0000256" key="3">
    <source>
        <dbReference type="ARBA" id="ARBA00022692"/>
    </source>
</evidence>
<accession>A0A075AE79</accession>
<dbReference type="AlphaFoldDB" id="A0A075AE79"/>
<dbReference type="InterPro" id="IPR036259">
    <property type="entry name" value="MFS_trans_sf"/>
</dbReference>
<feature type="transmembrane region" description="Helical" evidence="6">
    <location>
        <begin position="264"/>
        <end position="286"/>
    </location>
</feature>
<name>A0A075AE79_OPIVI</name>
<evidence type="ECO:0000256" key="4">
    <source>
        <dbReference type="ARBA" id="ARBA00022989"/>
    </source>
</evidence>
<reference evidence="7 8" key="1">
    <citation type="submission" date="2013-11" db="EMBL/GenBank/DDBJ databases">
        <title>Opisthorchis viverrini - life in the bile duct.</title>
        <authorList>
            <person name="Young N.D."/>
            <person name="Nagarajan N."/>
            <person name="Lin S.J."/>
            <person name="Korhonen P.K."/>
            <person name="Jex A.R."/>
            <person name="Hall R.S."/>
            <person name="Safavi-Hemami H."/>
            <person name="Kaewkong W."/>
            <person name="Bertrand D."/>
            <person name="Gao S."/>
            <person name="Seet Q."/>
            <person name="Wongkham S."/>
            <person name="Teh B.T."/>
            <person name="Wongkham C."/>
            <person name="Intapan P.M."/>
            <person name="Maleewong W."/>
            <person name="Yang X."/>
            <person name="Hu M."/>
            <person name="Wang Z."/>
            <person name="Hofmann A."/>
            <person name="Sternberg P.W."/>
            <person name="Tan P."/>
            <person name="Wang J."/>
            <person name="Gasser R.B."/>
        </authorList>
    </citation>
    <scope>NUCLEOTIDE SEQUENCE [LARGE SCALE GENOMIC DNA]</scope>
</reference>
<keyword evidence="4 6" id="KW-1133">Transmembrane helix</keyword>
<dbReference type="EMBL" id="KL596744">
    <property type="protein sequence ID" value="KER26549.1"/>
    <property type="molecule type" value="Genomic_DNA"/>
</dbReference>
<evidence type="ECO:0000256" key="6">
    <source>
        <dbReference type="SAM" id="Phobius"/>
    </source>
</evidence>
<evidence type="ECO:0000313" key="8">
    <source>
        <dbReference type="Proteomes" id="UP000054324"/>
    </source>
</evidence>
<keyword evidence="3 6" id="KW-0812">Transmembrane</keyword>
<keyword evidence="8" id="KW-1185">Reference proteome</keyword>
<evidence type="ECO:0000256" key="2">
    <source>
        <dbReference type="ARBA" id="ARBA00022448"/>
    </source>
</evidence>
<protein>
    <submittedName>
        <fullName evidence="7">Uncharacterized protein</fullName>
    </submittedName>
</protein>
<dbReference type="CTD" id="20320376"/>
<keyword evidence="5 6" id="KW-0472">Membrane</keyword>
<organism evidence="7 8">
    <name type="scientific">Opisthorchis viverrini</name>
    <name type="common">Southeast Asian liver fluke</name>
    <dbReference type="NCBI Taxonomy" id="6198"/>
    <lineage>
        <taxon>Eukaryota</taxon>
        <taxon>Metazoa</taxon>
        <taxon>Spiralia</taxon>
        <taxon>Lophotrochozoa</taxon>
        <taxon>Platyhelminthes</taxon>
        <taxon>Trematoda</taxon>
        <taxon>Digenea</taxon>
        <taxon>Opisthorchiida</taxon>
        <taxon>Opisthorchiata</taxon>
        <taxon>Opisthorchiidae</taxon>
        <taxon>Opisthorchis</taxon>
    </lineage>
</organism>
<evidence type="ECO:0000313" key="7">
    <source>
        <dbReference type="EMBL" id="KER26549.1"/>
    </source>
</evidence>
<dbReference type="RefSeq" id="XP_009169666.1">
    <property type="nucleotide sequence ID" value="XM_009171402.1"/>
</dbReference>
<feature type="transmembrane region" description="Helical" evidence="6">
    <location>
        <begin position="292"/>
        <end position="310"/>
    </location>
</feature>
<gene>
    <name evidence="7" type="ORF">T265_06194</name>
</gene>
<dbReference type="InterPro" id="IPR052983">
    <property type="entry name" value="MFS_Riboflavin_Transporter"/>
</dbReference>
<dbReference type="KEGG" id="ovi:T265_06194"/>
<evidence type="ECO:0000256" key="1">
    <source>
        <dbReference type="ARBA" id="ARBA00004141"/>
    </source>
</evidence>
<feature type="transmembrane region" description="Helical" evidence="6">
    <location>
        <begin position="152"/>
        <end position="173"/>
    </location>
</feature>
<comment type="subcellular location">
    <subcellularLocation>
        <location evidence="1">Membrane</location>
        <topology evidence="1">Multi-pass membrane protein</topology>
    </subcellularLocation>
</comment>
<dbReference type="GO" id="GO:0016020">
    <property type="term" value="C:membrane"/>
    <property type="evidence" value="ECO:0007669"/>
    <property type="project" value="UniProtKB-SubCell"/>
</dbReference>
<keyword evidence="2" id="KW-0813">Transport</keyword>
<dbReference type="GeneID" id="20320376"/>
<proteinExistence type="predicted"/>